<dbReference type="InterPro" id="IPR050266">
    <property type="entry name" value="AB_hydrolase_sf"/>
</dbReference>
<proteinExistence type="predicted"/>
<name>A0A3D9UQ90_9MICO</name>
<dbReference type="GO" id="GO:0052689">
    <property type="term" value="F:carboxylic ester hydrolase activity"/>
    <property type="evidence" value="ECO:0007669"/>
    <property type="project" value="InterPro"/>
</dbReference>
<reference evidence="6 7" key="1">
    <citation type="submission" date="2018-08" db="EMBL/GenBank/DDBJ databases">
        <title>Sequencing the genomes of 1000 actinobacteria strains.</title>
        <authorList>
            <person name="Klenk H.-P."/>
        </authorList>
    </citation>
    <scope>NUCLEOTIDE SEQUENCE [LARGE SCALE GENOMIC DNA]</scope>
    <source>
        <strain evidence="6 7">DSM 22967</strain>
    </source>
</reference>
<dbReference type="InterPro" id="IPR012354">
    <property type="entry name" value="Esterase_lipase"/>
</dbReference>
<evidence type="ECO:0000256" key="1">
    <source>
        <dbReference type="ARBA" id="ARBA00022801"/>
    </source>
</evidence>
<dbReference type="Pfam" id="PF12146">
    <property type="entry name" value="Hydrolase_4"/>
    <property type="match status" value="1"/>
</dbReference>
<sequence length="252" mass="27648">MEGMQIRDGATPIVHDGSRTGVLVAHGFTGSPQSVRPLADDLIGRGFTVRAPRLPGHGTSWQDLDRTKWTDWYAEVESAYSELTERCDHVVAVGLSMGGTLATLLVQRNPEIAGLAVINPVFEIRNWKLRALPVARRVRTTVAGIGGDIKKSGVSAYAYDRMPLRALTSQTQLWHQTTRDLPQITQPVLLVRSKVDHVVPPSNSHLFRSRISSTDVTEVVLENSYHLATLDHDAPLLQDAVADFTTRLGGQS</sequence>
<dbReference type="InterPro" id="IPR022742">
    <property type="entry name" value="Hydrolase_4"/>
</dbReference>
<feature type="active site" description="Nucleophile" evidence="2">
    <location>
        <position position="96"/>
    </location>
</feature>
<comment type="caution">
    <text evidence="6">The sequence shown here is derived from an EMBL/GenBank/DDBJ whole genome shotgun (WGS) entry which is preliminary data.</text>
</comment>
<evidence type="ECO:0000256" key="2">
    <source>
        <dbReference type="PIRSR" id="PIRSR017388-1"/>
    </source>
</evidence>
<organism evidence="6 7">
    <name type="scientific">Calidifontibacter indicus</name>
    <dbReference type="NCBI Taxonomy" id="419650"/>
    <lineage>
        <taxon>Bacteria</taxon>
        <taxon>Bacillati</taxon>
        <taxon>Actinomycetota</taxon>
        <taxon>Actinomycetes</taxon>
        <taxon>Micrococcales</taxon>
        <taxon>Dermacoccaceae</taxon>
        <taxon>Calidifontibacter</taxon>
    </lineage>
</organism>
<feature type="active site" description="Charge relay system" evidence="2">
    <location>
        <position position="226"/>
    </location>
</feature>
<dbReference type="Proteomes" id="UP000256253">
    <property type="component" value="Unassembled WGS sequence"/>
</dbReference>
<feature type="binding site" evidence="3">
    <location>
        <position position="97"/>
    </location>
    <ligand>
        <name>substrate</name>
    </ligand>
</feature>
<evidence type="ECO:0000259" key="5">
    <source>
        <dbReference type="Pfam" id="PF12146"/>
    </source>
</evidence>
<feature type="domain" description="Serine aminopeptidase S33" evidence="5">
    <location>
        <begin position="19"/>
        <end position="231"/>
    </location>
</feature>
<dbReference type="RefSeq" id="WP_245950219.1">
    <property type="nucleotide sequence ID" value="NZ_QTUA01000001.1"/>
</dbReference>
<evidence type="ECO:0000313" key="7">
    <source>
        <dbReference type="Proteomes" id="UP000256253"/>
    </source>
</evidence>
<dbReference type="Gene3D" id="3.40.50.1820">
    <property type="entry name" value="alpha/beta hydrolase"/>
    <property type="match status" value="1"/>
</dbReference>
<evidence type="ECO:0000256" key="3">
    <source>
        <dbReference type="PIRSR" id="PIRSR017388-2"/>
    </source>
</evidence>
<gene>
    <name evidence="6" type="ORF">DFJ65_2493</name>
</gene>
<dbReference type="PANTHER" id="PTHR43798:SF31">
    <property type="entry name" value="AB HYDROLASE SUPERFAMILY PROTEIN YCLE"/>
    <property type="match status" value="1"/>
</dbReference>
<protein>
    <submittedName>
        <fullName evidence="6">Carboxylesterase</fullName>
    </submittedName>
</protein>
<feature type="site" description="Important for substrate specificity" evidence="4">
    <location>
        <position position="145"/>
    </location>
</feature>
<dbReference type="InterPro" id="IPR029058">
    <property type="entry name" value="AB_hydrolase_fold"/>
</dbReference>
<keyword evidence="1" id="KW-0378">Hydrolase</keyword>
<feature type="active site" description="Charge relay system" evidence="2">
    <location>
        <position position="196"/>
    </location>
</feature>
<evidence type="ECO:0000256" key="4">
    <source>
        <dbReference type="PIRSR" id="PIRSR017388-3"/>
    </source>
</evidence>
<accession>A0A3D9UQ90</accession>
<keyword evidence="7" id="KW-1185">Reference proteome</keyword>
<dbReference type="PIRSF" id="PIRSF017388">
    <property type="entry name" value="Esterase_lipase"/>
    <property type="match status" value="1"/>
</dbReference>
<dbReference type="EMBL" id="QTUA01000001">
    <property type="protein sequence ID" value="REF31426.1"/>
    <property type="molecule type" value="Genomic_DNA"/>
</dbReference>
<evidence type="ECO:0000313" key="6">
    <source>
        <dbReference type="EMBL" id="REF31426.1"/>
    </source>
</evidence>
<dbReference type="AlphaFoldDB" id="A0A3D9UQ90"/>
<dbReference type="GO" id="GO:0016020">
    <property type="term" value="C:membrane"/>
    <property type="evidence" value="ECO:0007669"/>
    <property type="project" value="TreeGrafter"/>
</dbReference>
<dbReference type="SUPFAM" id="SSF53474">
    <property type="entry name" value="alpha/beta-Hydrolases"/>
    <property type="match status" value="1"/>
</dbReference>
<feature type="binding site" evidence="3">
    <location>
        <position position="28"/>
    </location>
    <ligand>
        <name>substrate</name>
    </ligand>
</feature>
<dbReference type="PANTHER" id="PTHR43798">
    <property type="entry name" value="MONOACYLGLYCEROL LIPASE"/>
    <property type="match status" value="1"/>
</dbReference>